<proteinExistence type="predicted"/>
<protein>
    <submittedName>
        <fullName evidence="1">Uncharacterized protein</fullName>
    </submittedName>
</protein>
<name>A0A815TNR9_9BILA</name>
<comment type="caution">
    <text evidence="1">The sequence shown here is derived from an EMBL/GenBank/DDBJ whole genome shotgun (WGS) entry which is preliminary data.</text>
</comment>
<feature type="non-terminal residue" evidence="1">
    <location>
        <position position="1"/>
    </location>
</feature>
<dbReference type="Proteomes" id="UP000663882">
    <property type="component" value="Unassembled WGS sequence"/>
</dbReference>
<organism evidence="1 2">
    <name type="scientific">Rotaria sordida</name>
    <dbReference type="NCBI Taxonomy" id="392033"/>
    <lineage>
        <taxon>Eukaryota</taxon>
        <taxon>Metazoa</taxon>
        <taxon>Spiralia</taxon>
        <taxon>Gnathifera</taxon>
        <taxon>Rotifera</taxon>
        <taxon>Eurotatoria</taxon>
        <taxon>Bdelloidea</taxon>
        <taxon>Philodinida</taxon>
        <taxon>Philodinidae</taxon>
        <taxon>Rotaria</taxon>
    </lineage>
</organism>
<reference evidence="1" key="1">
    <citation type="submission" date="2021-02" db="EMBL/GenBank/DDBJ databases">
        <authorList>
            <person name="Nowell W R."/>
        </authorList>
    </citation>
    <scope>NUCLEOTIDE SEQUENCE</scope>
</reference>
<gene>
    <name evidence="1" type="ORF">RFH988_LOCUS38936</name>
</gene>
<evidence type="ECO:0000313" key="1">
    <source>
        <dbReference type="EMBL" id="CAF1506361.1"/>
    </source>
</evidence>
<dbReference type="EMBL" id="CAJNOO010012126">
    <property type="protein sequence ID" value="CAF1506361.1"/>
    <property type="molecule type" value="Genomic_DNA"/>
</dbReference>
<dbReference type="AlphaFoldDB" id="A0A815TNR9"/>
<accession>A0A815TNR9</accession>
<sequence>HQEKNYFSTDQRILQHSYNTFFNCLPMKQFKFNRVSVSVVSRTTGKVKPIHNMQFHPTIHSTPIKNYSDDLETLPSTSISLPKKNYSIS</sequence>
<evidence type="ECO:0000313" key="2">
    <source>
        <dbReference type="Proteomes" id="UP000663882"/>
    </source>
</evidence>